<organism evidence="4 5">
    <name type="scientific">Eubacterium oxidoreducens</name>
    <dbReference type="NCBI Taxonomy" id="1732"/>
    <lineage>
        <taxon>Bacteria</taxon>
        <taxon>Bacillati</taxon>
        <taxon>Bacillota</taxon>
        <taxon>Clostridia</taxon>
        <taxon>Eubacteriales</taxon>
        <taxon>Eubacteriaceae</taxon>
        <taxon>Eubacterium</taxon>
    </lineage>
</organism>
<dbReference type="InterPro" id="IPR003593">
    <property type="entry name" value="AAA+_ATPase"/>
</dbReference>
<dbReference type="Gene3D" id="3.40.50.300">
    <property type="entry name" value="P-loop containing nucleotide triphosphate hydrolases"/>
    <property type="match status" value="1"/>
</dbReference>
<dbReference type="SMART" id="SM00382">
    <property type="entry name" value="AAA"/>
    <property type="match status" value="1"/>
</dbReference>
<reference evidence="4 5" key="1">
    <citation type="submission" date="2016-10" db="EMBL/GenBank/DDBJ databases">
        <authorList>
            <person name="de Groot N.N."/>
        </authorList>
    </citation>
    <scope>NUCLEOTIDE SEQUENCE [LARGE SCALE GENOMIC DNA]</scope>
    <source>
        <strain evidence="4 5">DSM 3217</strain>
    </source>
</reference>
<dbReference type="AlphaFoldDB" id="A0A1G6C1Y9"/>
<dbReference type="GO" id="GO:0022857">
    <property type="term" value="F:transmembrane transporter activity"/>
    <property type="evidence" value="ECO:0007669"/>
    <property type="project" value="TreeGrafter"/>
</dbReference>
<proteinExistence type="predicted"/>
<dbReference type="GO" id="GO:0005886">
    <property type="term" value="C:plasma membrane"/>
    <property type="evidence" value="ECO:0007669"/>
    <property type="project" value="TreeGrafter"/>
</dbReference>
<evidence type="ECO:0000313" key="4">
    <source>
        <dbReference type="EMBL" id="SDB26899.1"/>
    </source>
</evidence>
<dbReference type="InterPro" id="IPR003439">
    <property type="entry name" value="ABC_transporter-like_ATP-bd"/>
</dbReference>
<dbReference type="InterPro" id="IPR015854">
    <property type="entry name" value="ABC_transpr_LolD-like"/>
</dbReference>
<feature type="domain" description="ABC transporter" evidence="3">
    <location>
        <begin position="1"/>
        <end position="219"/>
    </location>
</feature>
<evidence type="ECO:0000256" key="1">
    <source>
        <dbReference type="ARBA" id="ARBA00022741"/>
    </source>
</evidence>
<dbReference type="InterPro" id="IPR027417">
    <property type="entry name" value="P-loop_NTPase"/>
</dbReference>
<name>A0A1G6C1Y9_EUBOX</name>
<gene>
    <name evidence="4" type="ORF">SAMN02910417_01998</name>
</gene>
<dbReference type="RefSeq" id="WP_176762365.1">
    <property type="nucleotide sequence ID" value="NZ_FMXR01000014.1"/>
</dbReference>
<dbReference type="PANTHER" id="PTHR24220">
    <property type="entry name" value="IMPORT ATP-BINDING PROTEIN"/>
    <property type="match status" value="1"/>
</dbReference>
<dbReference type="PANTHER" id="PTHR24220:SF659">
    <property type="entry name" value="TRANSPORTER, PUTATIVE-RELATED"/>
    <property type="match status" value="1"/>
</dbReference>
<dbReference type="PROSITE" id="PS50893">
    <property type="entry name" value="ABC_TRANSPORTER_2"/>
    <property type="match status" value="1"/>
</dbReference>
<keyword evidence="1" id="KW-0547">Nucleotide-binding</keyword>
<dbReference type="Proteomes" id="UP000199228">
    <property type="component" value="Unassembled WGS sequence"/>
</dbReference>
<sequence>MRLVADHISKRYESGGIEDLSFLIEPESFTLVKGESGVGKTTLLNVITGCLHPDCGAVYIDGREIYTQMKRHERTALLQHKIGYMMQGISLIPSMSVYDNILYPYKLNNTACKDITDRIDEIFEELGIANIKQSTPARISAGEYRRVLLAGVLCKRPQVLIADEPTSNLDEKTADLVRQTLYDYVSANNSVIVATHDYKFADADRIIHLSNQKDDVKGVY</sequence>
<keyword evidence="2 4" id="KW-0067">ATP-binding</keyword>
<accession>A0A1G6C1Y9</accession>
<dbReference type="EMBL" id="FMXR01000014">
    <property type="protein sequence ID" value="SDB26899.1"/>
    <property type="molecule type" value="Genomic_DNA"/>
</dbReference>
<evidence type="ECO:0000256" key="2">
    <source>
        <dbReference type="ARBA" id="ARBA00022840"/>
    </source>
</evidence>
<protein>
    <submittedName>
        <fullName evidence="4">Putative ABC transport system ATP-binding protein</fullName>
    </submittedName>
</protein>
<evidence type="ECO:0000313" key="5">
    <source>
        <dbReference type="Proteomes" id="UP000199228"/>
    </source>
</evidence>
<dbReference type="Pfam" id="PF00005">
    <property type="entry name" value="ABC_tran"/>
    <property type="match status" value="1"/>
</dbReference>
<dbReference type="SUPFAM" id="SSF52540">
    <property type="entry name" value="P-loop containing nucleoside triphosphate hydrolases"/>
    <property type="match status" value="1"/>
</dbReference>
<dbReference type="GO" id="GO:0016887">
    <property type="term" value="F:ATP hydrolysis activity"/>
    <property type="evidence" value="ECO:0007669"/>
    <property type="project" value="InterPro"/>
</dbReference>
<dbReference type="STRING" id="1732.SAMN02910417_01998"/>
<dbReference type="GO" id="GO:0005524">
    <property type="term" value="F:ATP binding"/>
    <property type="evidence" value="ECO:0007669"/>
    <property type="project" value="UniProtKB-KW"/>
</dbReference>
<keyword evidence="5" id="KW-1185">Reference proteome</keyword>
<evidence type="ECO:0000259" key="3">
    <source>
        <dbReference type="PROSITE" id="PS50893"/>
    </source>
</evidence>